<reference evidence="2 3" key="1">
    <citation type="submission" date="2017-09" db="EMBL/GenBank/DDBJ databases">
        <authorList>
            <person name="Lee N."/>
            <person name="Cho B.-K."/>
        </authorList>
    </citation>
    <scope>NUCLEOTIDE SEQUENCE [LARGE SCALE GENOMIC DNA]</scope>
    <source>
        <strain evidence="2 3">ATCC 27476</strain>
    </source>
</reference>
<dbReference type="Proteomes" id="UP000325563">
    <property type="component" value="Chromosome"/>
</dbReference>
<sequence>MSARTRPRSRSRPPARPGPWRVGASPEEFSASVSAVDEDLKGQVGELQRRRGRIAELAVGEALFLAPDVVTLPERLREIGHGS</sequence>
<accession>A0A5J6J0C3</accession>
<dbReference type="KEGG" id="svn:CP980_01510"/>
<feature type="compositionally biased region" description="Basic residues" evidence="1">
    <location>
        <begin position="1"/>
        <end position="13"/>
    </location>
</feature>
<feature type="region of interest" description="Disordered" evidence="1">
    <location>
        <begin position="1"/>
        <end position="25"/>
    </location>
</feature>
<gene>
    <name evidence="2" type="ORF">CP980_01510</name>
</gene>
<keyword evidence="3" id="KW-1185">Reference proteome</keyword>
<evidence type="ECO:0000313" key="2">
    <source>
        <dbReference type="EMBL" id="QEV43925.1"/>
    </source>
</evidence>
<dbReference type="EMBL" id="CP023692">
    <property type="protein sequence ID" value="QEV43925.1"/>
    <property type="molecule type" value="Genomic_DNA"/>
</dbReference>
<dbReference type="AlphaFoldDB" id="A0A5J6J0C3"/>
<protein>
    <submittedName>
        <fullName evidence="2">Uncharacterized protein</fullName>
    </submittedName>
</protein>
<organism evidence="2 3">
    <name type="scientific">Streptomyces vinaceus</name>
    <dbReference type="NCBI Taxonomy" id="1960"/>
    <lineage>
        <taxon>Bacteria</taxon>
        <taxon>Bacillati</taxon>
        <taxon>Actinomycetota</taxon>
        <taxon>Actinomycetes</taxon>
        <taxon>Kitasatosporales</taxon>
        <taxon>Streptomycetaceae</taxon>
        <taxon>Streptomyces</taxon>
    </lineage>
</organism>
<evidence type="ECO:0000256" key="1">
    <source>
        <dbReference type="SAM" id="MobiDB-lite"/>
    </source>
</evidence>
<evidence type="ECO:0000313" key="3">
    <source>
        <dbReference type="Proteomes" id="UP000325563"/>
    </source>
</evidence>
<proteinExistence type="predicted"/>
<name>A0A5J6J0C3_STRVI</name>